<dbReference type="Proteomes" id="UP001595699">
    <property type="component" value="Unassembled WGS sequence"/>
</dbReference>
<protein>
    <submittedName>
        <fullName evidence="2">DUF2550 domain-containing protein</fullName>
    </submittedName>
</protein>
<keyword evidence="1" id="KW-1133">Transmembrane helix</keyword>
<reference evidence="3" key="1">
    <citation type="journal article" date="2019" name="Int. J. Syst. Evol. Microbiol.">
        <title>The Global Catalogue of Microorganisms (GCM) 10K type strain sequencing project: providing services to taxonomists for standard genome sequencing and annotation.</title>
        <authorList>
            <consortium name="The Broad Institute Genomics Platform"/>
            <consortium name="The Broad Institute Genome Sequencing Center for Infectious Disease"/>
            <person name="Wu L."/>
            <person name="Ma J."/>
        </authorList>
    </citation>
    <scope>NUCLEOTIDE SEQUENCE [LARGE SCALE GENOMIC DNA]</scope>
    <source>
        <strain evidence="3">CGMCC 4.7241</strain>
    </source>
</reference>
<dbReference type="InterPro" id="IPR019675">
    <property type="entry name" value="DUF2550"/>
</dbReference>
<name>A0ABV7Y488_9ACTN</name>
<feature type="transmembrane region" description="Helical" evidence="1">
    <location>
        <begin position="6"/>
        <end position="25"/>
    </location>
</feature>
<accession>A0ABV7Y488</accession>
<evidence type="ECO:0000313" key="3">
    <source>
        <dbReference type="Proteomes" id="UP001595699"/>
    </source>
</evidence>
<gene>
    <name evidence="2" type="ORF">ACFOUW_01985</name>
</gene>
<dbReference type="EMBL" id="JBHRZH010000001">
    <property type="protein sequence ID" value="MFC3759597.1"/>
    <property type="molecule type" value="Genomic_DNA"/>
</dbReference>
<evidence type="ECO:0000256" key="1">
    <source>
        <dbReference type="SAM" id="Phobius"/>
    </source>
</evidence>
<organism evidence="2 3">
    <name type="scientific">Tenggerimyces flavus</name>
    <dbReference type="NCBI Taxonomy" id="1708749"/>
    <lineage>
        <taxon>Bacteria</taxon>
        <taxon>Bacillati</taxon>
        <taxon>Actinomycetota</taxon>
        <taxon>Actinomycetes</taxon>
        <taxon>Propionibacteriales</taxon>
        <taxon>Nocardioidaceae</taxon>
        <taxon>Tenggerimyces</taxon>
    </lineage>
</organism>
<keyword evidence="1" id="KW-0812">Transmembrane</keyword>
<proteinExistence type="predicted"/>
<evidence type="ECO:0000313" key="2">
    <source>
        <dbReference type="EMBL" id="MFC3759597.1"/>
    </source>
</evidence>
<dbReference type="RefSeq" id="WP_205122028.1">
    <property type="nucleotide sequence ID" value="NZ_JAFBCM010000001.1"/>
</dbReference>
<comment type="caution">
    <text evidence="2">The sequence shown here is derived from an EMBL/GenBank/DDBJ whole genome shotgun (WGS) entry which is preliminary data.</text>
</comment>
<keyword evidence="1" id="KW-0472">Membrane</keyword>
<keyword evidence="3" id="KW-1185">Reference proteome</keyword>
<sequence>MIEVVLDILGLFLALVIVALAGMAIRRRVLQRGGGTFDCSVRLTKLSGAQAWVLGVARYSGDSVQWFRVFSFAPRPRRVFSRSELTVRSRRSPLATEALGLYDGHVVVECMEAGQVVELAMAEDALTGFLAWLEAAPPGRAPARY</sequence>
<dbReference type="Pfam" id="PF10739">
    <property type="entry name" value="DUF2550"/>
    <property type="match status" value="1"/>
</dbReference>